<organism evidence="2 3">
    <name type="scientific">Araneus ventricosus</name>
    <name type="common">Orbweaver spider</name>
    <name type="synonym">Epeira ventricosa</name>
    <dbReference type="NCBI Taxonomy" id="182803"/>
    <lineage>
        <taxon>Eukaryota</taxon>
        <taxon>Metazoa</taxon>
        <taxon>Ecdysozoa</taxon>
        <taxon>Arthropoda</taxon>
        <taxon>Chelicerata</taxon>
        <taxon>Arachnida</taxon>
        <taxon>Araneae</taxon>
        <taxon>Araneomorphae</taxon>
        <taxon>Entelegynae</taxon>
        <taxon>Araneoidea</taxon>
        <taxon>Araneidae</taxon>
        <taxon>Araneus</taxon>
    </lineage>
</organism>
<name>A0A4Y2S5K7_ARAVE</name>
<evidence type="ECO:0000256" key="1">
    <source>
        <dbReference type="SAM" id="MobiDB-lite"/>
    </source>
</evidence>
<protein>
    <submittedName>
        <fullName evidence="2">Uncharacterized protein</fullName>
    </submittedName>
</protein>
<feature type="compositionally biased region" description="Low complexity" evidence="1">
    <location>
        <begin position="56"/>
        <end position="79"/>
    </location>
</feature>
<evidence type="ECO:0000313" key="2">
    <source>
        <dbReference type="EMBL" id="GBN83514.1"/>
    </source>
</evidence>
<comment type="caution">
    <text evidence="2">The sequence shown here is derived from an EMBL/GenBank/DDBJ whole genome shotgun (WGS) entry which is preliminary data.</text>
</comment>
<proteinExistence type="predicted"/>
<accession>A0A4Y2S5K7</accession>
<gene>
    <name evidence="2" type="ORF">AVEN_266035_1</name>
</gene>
<feature type="region of interest" description="Disordered" evidence="1">
    <location>
        <begin position="51"/>
        <end position="79"/>
    </location>
</feature>
<reference evidence="2 3" key="1">
    <citation type="journal article" date="2019" name="Sci. Rep.">
        <title>Orb-weaving spider Araneus ventricosus genome elucidates the spidroin gene catalogue.</title>
        <authorList>
            <person name="Kono N."/>
            <person name="Nakamura H."/>
            <person name="Ohtoshi R."/>
            <person name="Moran D.A.P."/>
            <person name="Shinohara A."/>
            <person name="Yoshida Y."/>
            <person name="Fujiwara M."/>
            <person name="Mori M."/>
            <person name="Tomita M."/>
            <person name="Arakawa K."/>
        </authorList>
    </citation>
    <scope>NUCLEOTIDE SEQUENCE [LARGE SCALE GENOMIC DNA]</scope>
</reference>
<dbReference type="AlphaFoldDB" id="A0A4Y2S5K7"/>
<sequence>MNAHKNEEILQTGVQPSIVTPVTRRSSAKLCCSDVLQWTRDIFIEHVTGHRQLTDPSSSSNRVSTNVSNSSVPAAASSNVRSSIKNIYSLTF</sequence>
<dbReference type="EMBL" id="BGPR01019984">
    <property type="protein sequence ID" value="GBN83514.1"/>
    <property type="molecule type" value="Genomic_DNA"/>
</dbReference>
<dbReference type="Proteomes" id="UP000499080">
    <property type="component" value="Unassembled WGS sequence"/>
</dbReference>
<keyword evidence="3" id="KW-1185">Reference proteome</keyword>
<evidence type="ECO:0000313" key="3">
    <source>
        <dbReference type="Proteomes" id="UP000499080"/>
    </source>
</evidence>